<dbReference type="Gene3D" id="3.30.559.30">
    <property type="entry name" value="Nonribosomal peptide synthetase, condensation domain"/>
    <property type="match status" value="1"/>
</dbReference>
<dbReference type="InterPro" id="IPR025110">
    <property type="entry name" value="AMP-bd_C"/>
</dbReference>
<dbReference type="Gene3D" id="3.40.50.1820">
    <property type="entry name" value="alpha/beta hydrolase"/>
    <property type="match status" value="1"/>
</dbReference>
<evidence type="ECO:0000256" key="3">
    <source>
        <dbReference type="ARBA" id="ARBA00022553"/>
    </source>
</evidence>
<dbReference type="InterPro" id="IPR045851">
    <property type="entry name" value="AMP-bd_C_sf"/>
</dbReference>
<protein>
    <submittedName>
        <fullName evidence="5">Amino acid adenylation domain-containing protein</fullName>
    </submittedName>
</protein>
<keyword evidence="3" id="KW-0597">Phosphoprotein</keyword>
<dbReference type="GO" id="GO:0005737">
    <property type="term" value="C:cytoplasm"/>
    <property type="evidence" value="ECO:0007669"/>
    <property type="project" value="TreeGrafter"/>
</dbReference>
<dbReference type="InterPro" id="IPR029058">
    <property type="entry name" value="AB_hydrolase_fold"/>
</dbReference>
<evidence type="ECO:0000259" key="4">
    <source>
        <dbReference type="PROSITE" id="PS50075"/>
    </source>
</evidence>
<dbReference type="Gene3D" id="2.30.38.10">
    <property type="entry name" value="Luciferase, Domain 3"/>
    <property type="match status" value="1"/>
</dbReference>
<dbReference type="PANTHER" id="PTHR45527:SF1">
    <property type="entry name" value="FATTY ACID SYNTHASE"/>
    <property type="match status" value="1"/>
</dbReference>
<sequence length="1066" mass="114305">MSMDAISTGFPLLPEQQRLLERTELGGTWAEVAHLLQVNIPSELDLARLQAALDGLVQRFPVLATRIGQVPGYNGRRQLAGEGGGFPLQVLAEPGSPAALAAGFDGWANAPHQIRAGVHLGGLLQHLETGGWRLSLGVARFIVDARSMGLLCEALFDAYQGLPAGAADDEEPACFEQYLEWHAEVAVDEDAADGKRYWASHLQGEGASPDLPYRRNGGAFPQRAERVELPLEPALLAALESRAQADGQSPASLLQAGWWALLSRLSGRTACLVAWRHDARETYEFFAEAPGVLQRTLPIRLDLGGDVRLRKVCAELASCLEQHDTWQEYWVGGSGQVVPETPCGFACGPVLPERVIEGATWRATAVAEQAPDFDLHLQVLRAGDAPVGLALNYRTDLYSRTAMHGLLDQYQGLLQAMLAGDPELATLPPLSEPVRRQLLAINPPPQALGEADGLLPQRIAHWAVVTPDALAITEGGQALTWRELDTQVQYLGQRLGHSGVEPGDRVALALPRSIAWVVALLATWRVGAAYVPMDPHWPATRQAQVLEQAGARLVLTATAVAEVAGVPALQVQPGTPDTALAVAQEAHPTVGNEVAYVLFTSGSTGAPKGVVIEHRNLFNYTAAASEAMALDGCRQVALASTVSADLGNTALFGALYNGATLHVADDPTLQNPAAFAGYLASQRIDCLKIVPSHLAALLDTESPVVPQTLVLGGEALPPALAARVLGIRPDCRLFNHYGPTETTVGVLVHPVTEADLGELGIPLTRVLANNRVHVLDEQRQPVAVGVLGELYIGGQQVSRGYLNATVEQRQAFVADPFDEGQVLYRSGDLARYRPDGGIQLYGRKDQQVKIRGHRVEPAETEQALLLLPSITEAAVVVRNPGETAELVAFVVVQGAVAEDYASEVRTALRAHLPESMLPAHVQVLAAMPRLANGKIDRQALQARELQLAPRDFVAPQDALEELLSTRMAQLLGLERLSMDQDFFASGGHSLLVIKLVAGIRKLLQCEANPGIVFDNPTPAALAQALRALETAPGQLLKLAQARLRLDALSPEERAALLEKARQLQTT</sequence>
<dbReference type="PROSITE" id="PS50075">
    <property type="entry name" value="CARRIER"/>
    <property type="match status" value="1"/>
</dbReference>
<dbReference type="SMART" id="SM00823">
    <property type="entry name" value="PKS_PP"/>
    <property type="match status" value="1"/>
</dbReference>
<name>A0AAU7XVW1_9PSED</name>
<dbReference type="EMBL" id="CP158373">
    <property type="protein sequence ID" value="XBY61683.1"/>
    <property type="molecule type" value="Genomic_DNA"/>
</dbReference>
<dbReference type="Pfam" id="PF00501">
    <property type="entry name" value="AMP-binding"/>
    <property type="match status" value="1"/>
</dbReference>
<evidence type="ECO:0000313" key="5">
    <source>
        <dbReference type="EMBL" id="XBY61683.1"/>
    </source>
</evidence>
<dbReference type="SUPFAM" id="SSF47336">
    <property type="entry name" value="ACP-like"/>
    <property type="match status" value="1"/>
</dbReference>
<gene>
    <name evidence="5" type="ORF">ABS648_17100</name>
</gene>
<dbReference type="GO" id="GO:0043041">
    <property type="term" value="P:amino acid activation for nonribosomal peptide biosynthetic process"/>
    <property type="evidence" value="ECO:0007669"/>
    <property type="project" value="TreeGrafter"/>
</dbReference>
<dbReference type="RefSeq" id="WP_350446278.1">
    <property type="nucleotide sequence ID" value="NZ_CP158373.1"/>
</dbReference>
<dbReference type="Pfam" id="PF13193">
    <property type="entry name" value="AMP-binding_C"/>
    <property type="match status" value="1"/>
</dbReference>
<organism evidence="5">
    <name type="scientific">Pseudomonas solani</name>
    <dbReference type="NCBI Taxonomy" id="2731552"/>
    <lineage>
        <taxon>Bacteria</taxon>
        <taxon>Pseudomonadati</taxon>
        <taxon>Pseudomonadota</taxon>
        <taxon>Gammaproteobacteria</taxon>
        <taxon>Pseudomonadales</taxon>
        <taxon>Pseudomonadaceae</taxon>
        <taxon>Pseudomonas</taxon>
    </lineage>
</organism>
<dbReference type="PROSITE" id="PS00455">
    <property type="entry name" value="AMP_BINDING"/>
    <property type="match status" value="1"/>
</dbReference>
<proteinExistence type="predicted"/>
<dbReference type="Gene3D" id="3.30.300.30">
    <property type="match status" value="1"/>
</dbReference>
<reference evidence="5" key="1">
    <citation type="submission" date="2023-08" db="EMBL/GenBank/DDBJ databases">
        <title>Increased levels of nutrients transform a symbiont into a lethal pathobiont.</title>
        <authorList>
            <person name="Lachnit T."/>
            <person name="Ulrich L."/>
            <person name="Willmer F.M."/>
            <person name="Hasenbein T."/>
            <person name="Steiner L.X."/>
            <person name="Wolters M."/>
            <person name="Herbst E.M."/>
            <person name="Deines P."/>
        </authorList>
    </citation>
    <scope>NUCLEOTIDE SEQUENCE</scope>
    <source>
        <strain evidence="5">T3</strain>
    </source>
</reference>
<dbReference type="SUPFAM" id="SSF56801">
    <property type="entry name" value="Acetyl-CoA synthetase-like"/>
    <property type="match status" value="1"/>
</dbReference>
<dbReference type="NCBIfam" id="TIGR01733">
    <property type="entry name" value="AA-adenyl-dom"/>
    <property type="match status" value="1"/>
</dbReference>
<dbReference type="InterPro" id="IPR006162">
    <property type="entry name" value="Ppantetheine_attach_site"/>
</dbReference>
<dbReference type="GO" id="GO:0044550">
    <property type="term" value="P:secondary metabolite biosynthetic process"/>
    <property type="evidence" value="ECO:0007669"/>
    <property type="project" value="TreeGrafter"/>
</dbReference>
<dbReference type="InterPro" id="IPR023213">
    <property type="entry name" value="CAT-like_dom_sf"/>
</dbReference>
<dbReference type="InterPro" id="IPR000873">
    <property type="entry name" value="AMP-dep_synth/lig_dom"/>
</dbReference>
<dbReference type="CDD" id="cd05930">
    <property type="entry name" value="A_NRPS"/>
    <property type="match status" value="1"/>
</dbReference>
<dbReference type="InterPro" id="IPR036736">
    <property type="entry name" value="ACP-like_sf"/>
</dbReference>
<accession>A0AAU7XVW1</accession>
<keyword evidence="2" id="KW-0596">Phosphopantetheine</keyword>
<dbReference type="InterPro" id="IPR001242">
    <property type="entry name" value="Condensation_dom"/>
</dbReference>
<dbReference type="PROSITE" id="PS00012">
    <property type="entry name" value="PHOSPHOPANTETHEINE"/>
    <property type="match status" value="1"/>
</dbReference>
<dbReference type="Pfam" id="PF00550">
    <property type="entry name" value="PP-binding"/>
    <property type="match status" value="1"/>
</dbReference>
<evidence type="ECO:0000256" key="1">
    <source>
        <dbReference type="ARBA" id="ARBA00001957"/>
    </source>
</evidence>
<comment type="cofactor">
    <cofactor evidence="1">
        <name>pantetheine 4'-phosphate</name>
        <dbReference type="ChEBI" id="CHEBI:47942"/>
    </cofactor>
</comment>
<dbReference type="GO" id="GO:0031177">
    <property type="term" value="F:phosphopantetheine binding"/>
    <property type="evidence" value="ECO:0007669"/>
    <property type="project" value="InterPro"/>
</dbReference>
<dbReference type="InterPro" id="IPR009081">
    <property type="entry name" value="PP-bd_ACP"/>
</dbReference>
<dbReference type="InterPro" id="IPR020806">
    <property type="entry name" value="PKS_PP-bd"/>
</dbReference>
<dbReference type="Gene3D" id="3.30.559.10">
    <property type="entry name" value="Chloramphenicol acetyltransferase-like domain"/>
    <property type="match status" value="1"/>
</dbReference>
<evidence type="ECO:0000256" key="2">
    <source>
        <dbReference type="ARBA" id="ARBA00022450"/>
    </source>
</evidence>
<dbReference type="PANTHER" id="PTHR45527">
    <property type="entry name" value="NONRIBOSOMAL PEPTIDE SYNTHETASE"/>
    <property type="match status" value="1"/>
</dbReference>
<dbReference type="InterPro" id="IPR010071">
    <property type="entry name" value="AA_adenyl_dom"/>
</dbReference>
<dbReference type="Pfam" id="PF00668">
    <property type="entry name" value="Condensation"/>
    <property type="match status" value="1"/>
</dbReference>
<dbReference type="AlphaFoldDB" id="A0AAU7XVW1"/>
<feature type="domain" description="Carrier" evidence="4">
    <location>
        <begin position="954"/>
        <end position="1029"/>
    </location>
</feature>
<dbReference type="Gene3D" id="3.40.50.980">
    <property type="match status" value="2"/>
</dbReference>
<dbReference type="GO" id="GO:0003824">
    <property type="term" value="F:catalytic activity"/>
    <property type="evidence" value="ECO:0007669"/>
    <property type="project" value="InterPro"/>
</dbReference>
<dbReference type="SUPFAM" id="SSF52777">
    <property type="entry name" value="CoA-dependent acyltransferases"/>
    <property type="match status" value="2"/>
</dbReference>
<dbReference type="InterPro" id="IPR020845">
    <property type="entry name" value="AMP-binding_CS"/>
</dbReference>